<keyword evidence="8" id="KW-1185">Reference proteome</keyword>
<dbReference type="InterPro" id="IPR017871">
    <property type="entry name" value="ABC_transporter-like_CS"/>
</dbReference>
<comment type="caution">
    <text evidence="7">The sequence shown here is derived from an EMBL/GenBank/DDBJ whole genome shotgun (WGS) entry which is preliminary data.</text>
</comment>
<reference evidence="7 8" key="1">
    <citation type="submission" date="2018-11" db="EMBL/GenBank/DDBJ databases">
        <title>Trebonia kvetii gen.nov., sp.nov., a novel acidophilic actinobacterium, and proposal of the new actinobacterial family Treboniaceae fam. nov.</title>
        <authorList>
            <person name="Rapoport D."/>
            <person name="Sagova-Mareckova M."/>
            <person name="Sedlacek I."/>
            <person name="Provaznik J."/>
            <person name="Kralova S."/>
            <person name="Pavlinic D."/>
            <person name="Benes V."/>
            <person name="Kopecky J."/>
        </authorList>
    </citation>
    <scope>NUCLEOTIDE SEQUENCE [LARGE SCALE GENOMIC DNA]</scope>
    <source>
        <strain evidence="7 8">15Tr583</strain>
    </source>
</reference>
<dbReference type="CDD" id="cd03224">
    <property type="entry name" value="ABC_TM1139_LivF_branched"/>
    <property type="match status" value="1"/>
</dbReference>
<accession>A0A6P2CBF7</accession>
<evidence type="ECO:0000313" key="8">
    <source>
        <dbReference type="Proteomes" id="UP000460272"/>
    </source>
</evidence>
<dbReference type="OrthoDB" id="9776369at2"/>
<dbReference type="PANTHER" id="PTHR43820">
    <property type="entry name" value="HIGH-AFFINITY BRANCHED-CHAIN AMINO ACID TRANSPORT ATP-BINDING PROTEIN LIVF"/>
    <property type="match status" value="1"/>
</dbReference>
<dbReference type="GO" id="GO:0016887">
    <property type="term" value="F:ATP hydrolysis activity"/>
    <property type="evidence" value="ECO:0007669"/>
    <property type="project" value="InterPro"/>
</dbReference>
<dbReference type="PANTHER" id="PTHR43820:SF4">
    <property type="entry name" value="HIGH-AFFINITY BRANCHED-CHAIN AMINO ACID TRANSPORT ATP-BINDING PROTEIN LIVF"/>
    <property type="match status" value="1"/>
</dbReference>
<keyword evidence="5" id="KW-0029">Amino-acid transport</keyword>
<name>A0A6P2CBF7_9ACTN</name>
<proteinExistence type="inferred from homology"/>
<evidence type="ECO:0000256" key="3">
    <source>
        <dbReference type="ARBA" id="ARBA00022741"/>
    </source>
</evidence>
<dbReference type="SMART" id="SM00382">
    <property type="entry name" value="AAA"/>
    <property type="match status" value="1"/>
</dbReference>
<dbReference type="InterPro" id="IPR027417">
    <property type="entry name" value="P-loop_NTPase"/>
</dbReference>
<dbReference type="InterPro" id="IPR003593">
    <property type="entry name" value="AAA+_ATPase"/>
</dbReference>
<dbReference type="GO" id="GO:0015807">
    <property type="term" value="P:L-amino acid transport"/>
    <property type="evidence" value="ECO:0007669"/>
    <property type="project" value="TreeGrafter"/>
</dbReference>
<dbReference type="PROSITE" id="PS50893">
    <property type="entry name" value="ABC_TRANSPORTER_2"/>
    <property type="match status" value="1"/>
</dbReference>
<gene>
    <name evidence="7" type="ORF">EAS64_06260</name>
</gene>
<dbReference type="Proteomes" id="UP000460272">
    <property type="component" value="Unassembled WGS sequence"/>
</dbReference>
<protein>
    <submittedName>
        <fullName evidence="7">ABC transporter ATP-binding protein</fullName>
    </submittedName>
</protein>
<evidence type="ECO:0000256" key="1">
    <source>
        <dbReference type="ARBA" id="ARBA00005417"/>
    </source>
</evidence>
<keyword evidence="2" id="KW-0813">Transport</keyword>
<dbReference type="GO" id="GO:0015658">
    <property type="term" value="F:branched-chain amino acid transmembrane transporter activity"/>
    <property type="evidence" value="ECO:0007669"/>
    <property type="project" value="TreeGrafter"/>
</dbReference>
<evidence type="ECO:0000256" key="5">
    <source>
        <dbReference type="ARBA" id="ARBA00022970"/>
    </source>
</evidence>
<dbReference type="RefSeq" id="WP_145851689.1">
    <property type="nucleotide sequence ID" value="NZ_RPFW01000001.1"/>
</dbReference>
<dbReference type="EMBL" id="RPFW01000001">
    <property type="protein sequence ID" value="TVZ06933.1"/>
    <property type="molecule type" value="Genomic_DNA"/>
</dbReference>
<comment type="similarity">
    <text evidence="1">Belongs to the ABC transporter superfamily.</text>
</comment>
<evidence type="ECO:0000313" key="7">
    <source>
        <dbReference type="EMBL" id="TVZ06933.1"/>
    </source>
</evidence>
<evidence type="ECO:0000256" key="2">
    <source>
        <dbReference type="ARBA" id="ARBA00022448"/>
    </source>
</evidence>
<dbReference type="SUPFAM" id="SSF52540">
    <property type="entry name" value="P-loop containing nucleoside triphosphate hydrolases"/>
    <property type="match status" value="1"/>
</dbReference>
<sequence>MPEAARSTGGQETALAVSELSAGYQGIPVVRELNLAVGHGEVVALLGPNGAGKTTTLETIAGLHRPISGTIKVSGRDVAGTAAHVLARRGMALVPEGRALFPGLTVREHLRLAGGRGGRGSVGGNSRASERELLEMLPELAKCLDRKAGLLSGGEQQMLAVGRALVTRPSLLLVDEMSLGLAPVIVERLLPILRRVAGELGTSVLFVEQHVALALQIADRAYILTHGQISLEGPAARLRESRELLAASYLGETAA</sequence>
<feature type="domain" description="ABC transporter" evidence="6">
    <location>
        <begin position="15"/>
        <end position="251"/>
    </location>
</feature>
<keyword evidence="3" id="KW-0547">Nucleotide-binding</keyword>
<evidence type="ECO:0000256" key="4">
    <source>
        <dbReference type="ARBA" id="ARBA00022840"/>
    </source>
</evidence>
<dbReference type="Pfam" id="PF00005">
    <property type="entry name" value="ABC_tran"/>
    <property type="match status" value="1"/>
</dbReference>
<dbReference type="GO" id="GO:0005524">
    <property type="term" value="F:ATP binding"/>
    <property type="evidence" value="ECO:0007669"/>
    <property type="project" value="UniProtKB-KW"/>
</dbReference>
<dbReference type="InterPro" id="IPR003439">
    <property type="entry name" value="ABC_transporter-like_ATP-bd"/>
</dbReference>
<dbReference type="Gene3D" id="3.40.50.300">
    <property type="entry name" value="P-loop containing nucleotide triphosphate hydrolases"/>
    <property type="match status" value="1"/>
</dbReference>
<keyword evidence="4 7" id="KW-0067">ATP-binding</keyword>
<dbReference type="InterPro" id="IPR052156">
    <property type="entry name" value="BCAA_Transport_ATP-bd_LivF"/>
</dbReference>
<dbReference type="AlphaFoldDB" id="A0A6P2CBF7"/>
<organism evidence="7 8">
    <name type="scientific">Trebonia kvetii</name>
    <dbReference type="NCBI Taxonomy" id="2480626"/>
    <lineage>
        <taxon>Bacteria</taxon>
        <taxon>Bacillati</taxon>
        <taxon>Actinomycetota</taxon>
        <taxon>Actinomycetes</taxon>
        <taxon>Streptosporangiales</taxon>
        <taxon>Treboniaceae</taxon>
        <taxon>Trebonia</taxon>
    </lineage>
</organism>
<evidence type="ECO:0000259" key="6">
    <source>
        <dbReference type="PROSITE" id="PS50893"/>
    </source>
</evidence>
<dbReference type="PROSITE" id="PS00211">
    <property type="entry name" value="ABC_TRANSPORTER_1"/>
    <property type="match status" value="1"/>
</dbReference>